<keyword evidence="2" id="KW-1185">Reference proteome</keyword>
<reference evidence="1 2" key="1">
    <citation type="submission" date="2017-08" db="EMBL/GenBank/DDBJ databases">
        <title>Substantial Increase in Enzyme Production by Combined Drug-Resistance Mutations in Paenibacillus agaridevorans.</title>
        <authorList>
            <person name="Tanaka Y."/>
            <person name="Funane K."/>
            <person name="Hosaka T."/>
            <person name="Shiwa Y."/>
            <person name="Fujita N."/>
            <person name="Miyazaki T."/>
            <person name="Yoshikawa H."/>
            <person name="Murakami K."/>
            <person name="Kasahara K."/>
            <person name="Inaoka T."/>
            <person name="Hiraga Y."/>
            <person name="Ochi K."/>
        </authorList>
    </citation>
    <scope>NUCLEOTIDE SEQUENCE [LARGE SCALE GENOMIC DNA]</scope>
    <source>
        <strain evidence="1 2">T-3040</strain>
    </source>
</reference>
<organism evidence="1 2">
    <name type="scientific">Paenibacillus agaridevorans</name>
    <dbReference type="NCBI Taxonomy" id="171404"/>
    <lineage>
        <taxon>Bacteria</taxon>
        <taxon>Bacillati</taxon>
        <taxon>Bacillota</taxon>
        <taxon>Bacilli</taxon>
        <taxon>Bacillales</taxon>
        <taxon>Paenibacillaceae</taxon>
        <taxon>Paenibacillus</taxon>
    </lineage>
</organism>
<dbReference type="AlphaFoldDB" id="A0A2R5F1Y7"/>
<dbReference type="EMBL" id="BDQX01000413">
    <property type="protein sequence ID" value="GBG11548.1"/>
    <property type="molecule type" value="Genomic_DNA"/>
</dbReference>
<protein>
    <submittedName>
        <fullName evidence="1">Uncharacterized protein</fullName>
    </submittedName>
</protein>
<name>A0A2R5F1Y7_9BACL</name>
<evidence type="ECO:0000313" key="1">
    <source>
        <dbReference type="EMBL" id="GBG11548.1"/>
    </source>
</evidence>
<proteinExistence type="predicted"/>
<evidence type="ECO:0000313" key="2">
    <source>
        <dbReference type="Proteomes" id="UP000245202"/>
    </source>
</evidence>
<dbReference type="Proteomes" id="UP000245202">
    <property type="component" value="Unassembled WGS sequence"/>
</dbReference>
<sequence>MLRELLAQMAQRVQPELLGLLVRTALRVGLALPVLRAMMARREQQVLLELPGRMALRERLE</sequence>
<accession>A0A2R5F1Y7</accession>
<comment type="caution">
    <text evidence="1">The sequence shown here is derived from an EMBL/GenBank/DDBJ whole genome shotgun (WGS) entry which is preliminary data.</text>
</comment>
<gene>
    <name evidence="1" type="ORF">PAT3040_06371</name>
</gene>